<evidence type="ECO:0000256" key="1">
    <source>
        <dbReference type="SAM" id="Phobius"/>
    </source>
</evidence>
<keyword evidence="1" id="KW-0472">Membrane</keyword>
<keyword evidence="1" id="KW-0812">Transmembrane</keyword>
<sequence length="89" mass="9440">MTSPGAHGRTPVPFASLSDAYWLDTPLLTRPADQCVLCDLLRTAGDGHAPAEPEPAPAVDRLASRARTLLLCIALAAITTALLVTLRRH</sequence>
<dbReference type="AlphaFoldDB" id="A0A387HLN9"/>
<accession>A0A387HLN9</accession>
<dbReference type="Proteomes" id="UP000271554">
    <property type="component" value="Chromosome"/>
</dbReference>
<reference evidence="2 3" key="1">
    <citation type="submission" date="2018-10" db="EMBL/GenBank/DDBJ databases">
        <title>Relationship between Morphology and Antimicrobial Activity in Streptomyces.</title>
        <authorList>
            <person name="Kang H.J."/>
            <person name="Kim S.B."/>
        </authorList>
    </citation>
    <scope>NUCLEOTIDE SEQUENCE [LARGE SCALE GENOMIC DNA]</scope>
    <source>
        <strain evidence="2 3">BH38</strain>
    </source>
</reference>
<organism evidence="2 3">
    <name type="scientific">Streptomyces hundungensis</name>
    <dbReference type="NCBI Taxonomy" id="1077946"/>
    <lineage>
        <taxon>Bacteria</taxon>
        <taxon>Bacillati</taxon>
        <taxon>Actinomycetota</taxon>
        <taxon>Actinomycetes</taxon>
        <taxon>Kitasatosporales</taxon>
        <taxon>Streptomycetaceae</taxon>
        <taxon>Streptomyces</taxon>
    </lineage>
</organism>
<gene>
    <name evidence="2" type="ORF">DWB77_07031</name>
</gene>
<dbReference type="EMBL" id="CP032698">
    <property type="protein sequence ID" value="AYG84816.1"/>
    <property type="molecule type" value="Genomic_DNA"/>
</dbReference>
<keyword evidence="1" id="KW-1133">Transmembrane helix</keyword>
<name>A0A387HLN9_9ACTN</name>
<dbReference type="RefSeq" id="WP_120726446.1">
    <property type="nucleotide sequence ID" value="NZ_CP032698.1"/>
</dbReference>
<protein>
    <submittedName>
        <fullName evidence="2">Uncharacterized protein</fullName>
    </submittedName>
</protein>
<evidence type="ECO:0000313" key="3">
    <source>
        <dbReference type="Proteomes" id="UP000271554"/>
    </source>
</evidence>
<evidence type="ECO:0000313" key="2">
    <source>
        <dbReference type="EMBL" id="AYG84816.1"/>
    </source>
</evidence>
<feature type="transmembrane region" description="Helical" evidence="1">
    <location>
        <begin position="68"/>
        <end position="86"/>
    </location>
</feature>
<proteinExistence type="predicted"/>
<keyword evidence="3" id="KW-1185">Reference proteome</keyword>
<dbReference type="KEGG" id="shun:DWB77_07031"/>